<dbReference type="Proteomes" id="UP001055811">
    <property type="component" value="Linkage Group LG09"/>
</dbReference>
<sequence length="893" mass="104006">MEDGDDDFGDLYADVVVETSSAMNDAPQISQLQLVSDETGKRNSALEANSDKEDRVSDGDEDDDDDDLNIVLNSDDDSVRHGDGLTIPRTNTILRSGELDDEDDDNFGTEEFAGGKAVGNSHSSYKYSRSQSAAYGSELKVRGCGPQHGQRFSLPWSRSILDVNIDVFEQKPWKHPGADITDYFNFGLNEHSWKLYCNQVDEYRHRGPISSGSPASESAQLMERKGRAIQVEDSIVERQSSMDVRRQMDRDSDVIQITIVDSEDHCCGSTKEGSRNLENCVPESSKSNHGNDSGDNETDHLSFSSASDDESFEGNHENQFSVGKDEEIRTSDNTKERTGEDTCTTDLSILVAESSEAEKSPNKSFEDRWKSYSHERRSSTELTRSMNSQDLKRSDNHRYQSDKRTHGDYRYHSRYNSPVYDNITRKDSKPKHKFHHENDDVIFSRRQDEKRKPFEGRYHARRHGNPVNDHRMYERVHTFDPYNEERMLYSRESEPPLDYYHGERFERFGPEMGRPVFRSLEEEEYYEPRRYSDEFGWNDKRNGNNLHFGNKGVKDEFFLDREYCDNIKGENFRCFGYNEREKDEFQDEHLAFTRWEFRSPRRNKRRFSSPKMEEFDSHINNGRWHDNMMSRNSLYERKRSYEEQLSERFRYNDYEPFDRIEDYKMDYDDRVERSGDHHWQSEMKWKEDEIMMMPFEESIDDVYVKGRKCNFERSKNFEYEGSYEWVFKGGVDSFDTHKVDGLNANNQKKQVISGKKCRKSYGESGKKLSPSSLDSRVVFQEGKSCKKPQAVATKAIRERLDIEEGQILTEEVNTRVAHGNDGNGLQNQNKKTGVDRSRILEARAKMEKRRARFNEAVTCTKMDSDATTTKVSVQETGSNKPQRPARKRRWGGS</sequence>
<reference evidence="1 2" key="2">
    <citation type="journal article" date="2022" name="Mol. Ecol. Resour.">
        <title>The genomes of chicory, endive, great burdock and yacon provide insights into Asteraceae paleo-polyploidization history and plant inulin production.</title>
        <authorList>
            <person name="Fan W."/>
            <person name="Wang S."/>
            <person name="Wang H."/>
            <person name="Wang A."/>
            <person name="Jiang F."/>
            <person name="Liu H."/>
            <person name="Zhao H."/>
            <person name="Xu D."/>
            <person name="Zhang Y."/>
        </authorList>
    </citation>
    <scope>NUCLEOTIDE SEQUENCE [LARGE SCALE GENOMIC DNA]</scope>
    <source>
        <strain evidence="2">cv. Punajuju</strain>
        <tissue evidence="1">Leaves</tissue>
    </source>
</reference>
<organism evidence="1 2">
    <name type="scientific">Cichorium intybus</name>
    <name type="common">Chicory</name>
    <dbReference type="NCBI Taxonomy" id="13427"/>
    <lineage>
        <taxon>Eukaryota</taxon>
        <taxon>Viridiplantae</taxon>
        <taxon>Streptophyta</taxon>
        <taxon>Embryophyta</taxon>
        <taxon>Tracheophyta</taxon>
        <taxon>Spermatophyta</taxon>
        <taxon>Magnoliopsida</taxon>
        <taxon>eudicotyledons</taxon>
        <taxon>Gunneridae</taxon>
        <taxon>Pentapetalae</taxon>
        <taxon>asterids</taxon>
        <taxon>campanulids</taxon>
        <taxon>Asterales</taxon>
        <taxon>Asteraceae</taxon>
        <taxon>Cichorioideae</taxon>
        <taxon>Cichorieae</taxon>
        <taxon>Cichoriinae</taxon>
        <taxon>Cichorium</taxon>
    </lineage>
</organism>
<dbReference type="EMBL" id="CM042017">
    <property type="protein sequence ID" value="KAI3690915.1"/>
    <property type="molecule type" value="Genomic_DNA"/>
</dbReference>
<proteinExistence type="predicted"/>
<reference evidence="2" key="1">
    <citation type="journal article" date="2022" name="Mol. Ecol. Resour.">
        <title>The genomes of chicory, endive, great burdock and yacon provide insights into Asteraceae palaeo-polyploidization history and plant inulin production.</title>
        <authorList>
            <person name="Fan W."/>
            <person name="Wang S."/>
            <person name="Wang H."/>
            <person name="Wang A."/>
            <person name="Jiang F."/>
            <person name="Liu H."/>
            <person name="Zhao H."/>
            <person name="Xu D."/>
            <person name="Zhang Y."/>
        </authorList>
    </citation>
    <scope>NUCLEOTIDE SEQUENCE [LARGE SCALE GENOMIC DNA]</scope>
    <source>
        <strain evidence="2">cv. Punajuju</strain>
    </source>
</reference>
<gene>
    <name evidence="1" type="ORF">L2E82_49128</name>
</gene>
<evidence type="ECO:0000313" key="1">
    <source>
        <dbReference type="EMBL" id="KAI3690915.1"/>
    </source>
</evidence>
<name>A0ACB8Z0W4_CICIN</name>
<accession>A0ACB8Z0W4</accession>
<evidence type="ECO:0000313" key="2">
    <source>
        <dbReference type="Proteomes" id="UP001055811"/>
    </source>
</evidence>
<keyword evidence="2" id="KW-1185">Reference proteome</keyword>
<protein>
    <submittedName>
        <fullName evidence="1">Uncharacterized protein</fullName>
    </submittedName>
</protein>
<comment type="caution">
    <text evidence="1">The sequence shown here is derived from an EMBL/GenBank/DDBJ whole genome shotgun (WGS) entry which is preliminary data.</text>
</comment>